<name>A0A2N3LGY8_9BACI</name>
<evidence type="ECO:0000256" key="1">
    <source>
        <dbReference type="SAM" id="MobiDB-lite"/>
    </source>
</evidence>
<feature type="region of interest" description="Disordered" evidence="1">
    <location>
        <begin position="193"/>
        <end position="235"/>
    </location>
</feature>
<dbReference type="PROSITE" id="PS51257">
    <property type="entry name" value="PROKAR_LIPOPROTEIN"/>
    <property type="match status" value="1"/>
</dbReference>
<sequence>MDKKLITATMLSLALLAACSSNNNNGKNVAENPAVYKKSGNTVNKYERVDMNNKGLEKTSADKQNEFGYVRHVKSPVPGQNIKYQDIYTINREKVADTISKIAVTNPKVHDAATLVTDEEVLISYRTDAKSKEDRNNVADQVKKTAFSVVPRWYHVYVTDNPTLKQYVENISYMKSSDANKERVIRQTIKMMLDSSPQGHKMSTGENENGETKDINNGNMENKDDLHEQHDNGNL</sequence>
<dbReference type="OrthoDB" id="2691390at2"/>
<evidence type="ECO:0000256" key="2">
    <source>
        <dbReference type="SAM" id="SignalP"/>
    </source>
</evidence>
<accession>A0A2N3LGY8</accession>
<evidence type="ECO:0008006" key="5">
    <source>
        <dbReference type="Google" id="ProtNLM"/>
    </source>
</evidence>
<comment type="caution">
    <text evidence="3">The sequence shown here is derived from an EMBL/GenBank/DDBJ whole genome shotgun (WGS) entry which is preliminary data.</text>
</comment>
<feature type="compositionally biased region" description="Basic and acidic residues" evidence="1">
    <location>
        <begin position="221"/>
        <end position="235"/>
    </location>
</feature>
<organism evidence="3 4">
    <name type="scientific">Heyndrickxia camelliae</name>
    <dbReference type="NCBI Taxonomy" id="1707093"/>
    <lineage>
        <taxon>Bacteria</taxon>
        <taxon>Bacillati</taxon>
        <taxon>Bacillota</taxon>
        <taxon>Bacilli</taxon>
        <taxon>Bacillales</taxon>
        <taxon>Bacillaceae</taxon>
        <taxon>Heyndrickxia</taxon>
    </lineage>
</organism>
<proteinExistence type="predicted"/>
<dbReference type="Pfam" id="PF09580">
    <property type="entry name" value="Spore_YhcN_YlaJ"/>
    <property type="match status" value="1"/>
</dbReference>
<reference evidence="3 4" key="1">
    <citation type="submission" date="2017-11" db="EMBL/GenBank/DDBJ databases">
        <title>Bacillus camelliae sp. nov., isolated from pu'er tea.</title>
        <authorList>
            <person name="Niu L."/>
        </authorList>
    </citation>
    <scope>NUCLEOTIDE SEQUENCE [LARGE SCALE GENOMIC DNA]</scope>
    <source>
        <strain evidence="3 4">7578-1</strain>
    </source>
</reference>
<evidence type="ECO:0000313" key="4">
    <source>
        <dbReference type="Proteomes" id="UP000233440"/>
    </source>
</evidence>
<protein>
    <recommendedName>
        <fullName evidence="5">Sporulation protein</fullName>
    </recommendedName>
</protein>
<keyword evidence="4" id="KW-1185">Reference proteome</keyword>
<dbReference type="AlphaFoldDB" id="A0A2N3LGY8"/>
<keyword evidence="2" id="KW-0732">Signal</keyword>
<feature type="signal peptide" evidence="2">
    <location>
        <begin position="1"/>
        <end position="26"/>
    </location>
</feature>
<dbReference type="EMBL" id="PIQO01000014">
    <property type="protein sequence ID" value="PKR83881.1"/>
    <property type="molecule type" value="Genomic_DNA"/>
</dbReference>
<dbReference type="InterPro" id="IPR019076">
    <property type="entry name" value="Spore_lipoprot_YhcN/YlaJ-like"/>
</dbReference>
<dbReference type="Proteomes" id="UP000233440">
    <property type="component" value="Unassembled WGS sequence"/>
</dbReference>
<dbReference type="RefSeq" id="WP_101355334.1">
    <property type="nucleotide sequence ID" value="NZ_PIQO01000014.1"/>
</dbReference>
<gene>
    <name evidence="3" type="ORF">CWO92_16615</name>
</gene>
<evidence type="ECO:0000313" key="3">
    <source>
        <dbReference type="EMBL" id="PKR83881.1"/>
    </source>
</evidence>
<feature type="chain" id="PRO_5038902732" description="Sporulation protein" evidence="2">
    <location>
        <begin position="27"/>
        <end position="235"/>
    </location>
</feature>